<accession>A0AAQ3RQX1</accession>
<keyword evidence="1" id="KW-0812">Transmembrane</keyword>
<protein>
    <submittedName>
        <fullName evidence="2">Uncharacterized protein</fullName>
    </submittedName>
</protein>
<dbReference type="Proteomes" id="UP001374535">
    <property type="component" value="Chromosome 7"/>
</dbReference>
<evidence type="ECO:0000313" key="2">
    <source>
        <dbReference type="EMBL" id="WVZ03212.1"/>
    </source>
</evidence>
<dbReference type="AlphaFoldDB" id="A0AAQ3RQX1"/>
<evidence type="ECO:0000313" key="3">
    <source>
        <dbReference type="Proteomes" id="UP001374535"/>
    </source>
</evidence>
<dbReference type="EMBL" id="CP144694">
    <property type="protein sequence ID" value="WVZ03212.1"/>
    <property type="molecule type" value="Genomic_DNA"/>
</dbReference>
<reference evidence="2 3" key="1">
    <citation type="journal article" date="2023" name="Life. Sci Alliance">
        <title>Evolutionary insights into 3D genome organization and epigenetic landscape of Vigna mungo.</title>
        <authorList>
            <person name="Junaid A."/>
            <person name="Singh B."/>
            <person name="Bhatia S."/>
        </authorList>
    </citation>
    <scope>NUCLEOTIDE SEQUENCE [LARGE SCALE GENOMIC DNA]</scope>
    <source>
        <strain evidence="2">Urdbean</strain>
    </source>
</reference>
<sequence length="102" mass="11173">MALIALINFSRISSQNIFLITLIIFPPILTVVAVRMLSCCFQPFGLVVPTCLPFGQLALLLSTVRSTCPLYSTVRSPSLSLLYLLLLLICFPTLTTTSLLIP</sequence>
<keyword evidence="1" id="KW-0472">Membrane</keyword>
<feature type="transmembrane region" description="Helical" evidence="1">
    <location>
        <begin position="17"/>
        <end position="37"/>
    </location>
</feature>
<name>A0AAQ3RQX1_VIGMU</name>
<evidence type="ECO:0000256" key="1">
    <source>
        <dbReference type="SAM" id="Phobius"/>
    </source>
</evidence>
<feature type="transmembrane region" description="Helical" evidence="1">
    <location>
        <begin position="81"/>
        <end position="101"/>
    </location>
</feature>
<keyword evidence="3" id="KW-1185">Reference proteome</keyword>
<gene>
    <name evidence="2" type="ORF">V8G54_024018</name>
</gene>
<proteinExistence type="predicted"/>
<feature type="transmembrane region" description="Helical" evidence="1">
    <location>
        <begin position="44"/>
        <end position="61"/>
    </location>
</feature>
<keyword evidence="1" id="KW-1133">Transmembrane helix</keyword>
<organism evidence="2 3">
    <name type="scientific">Vigna mungo</name>
    <name type="common">Black gram</name>
    <name type="synonym">Phaseolus mungo</name>
    <dbReference type="NCBI Taxonomy" id="3915"/>
    <lineage>
        <taxon>Eukaryota</taxon>
        <taxon>Viridiplantae</taxon>
        <taxon>Streptophyta</taxon>
        <taxon>Embryophyta</taxon>
        <taxon>Tracheophyta</taxon>
        <taxon>Spermatophyta</taxon>
        <taxon>Magnoliopsida</taxon>
        <taxon>eudicotyledons</taxon>
        <taxon>Gunneridae</taxon>
        <taxon>Pentapetalae</taxon>
        <taxon>rosids</taxon>
        <taxon>fabids</taxon>
        <taxon>Fabales</taxon>
        <taxon>Fabaceae</taxon>
        <taxon>Papilionoideae</taxon>
        <taxon>50 kb inversion clade</taxon>
        <taxon>NPAAA clade</taxon>
        <taxon>indigoferoid/millettioid clade</taxon>
        <taxon>Phaseoleae</taxon>
        <taxon>Vigna</taxon>
    </lineage>
</organism>